<dbReference type="OrthoDB" id="8596093at2"/>
<organism evidence="1 2">
    <name type="scientific">Xenorhabdus vietnamensis</name>
    <dbReference type="NCBI Taxonomy" id="351656"/>
    <lineage>
        <taxon>Bacteria</taxon>
        <taxon>Pseudomonadati</taxon>
        <taxon>Pseudomonadota</taxon>
        <taxon>Gammaproteobacteria</taxon>
        <taxon>Enterobacterales</taxon>
        <taxon>Morganellaceae</taxon>
        <taxon>Xenorhabdus</taxon>
    </lineage>
</organism>
<sequence length="46" mass="5144">MQDAVNLNIATDAEKSALTVWRKYRVLLSRVDCSTAPDIAWPAQPK</sequence>
<reference evidence="1 2" key="1">
    <citation type="submission" date="2016-10" db="EMBL/GenBank/DDBJ databases">
        <title>Systematic genetic and metabolomic analysis of Xenorhabdus and Photorhabdus spp., highlights the requirements for a dual symbiotic and pathogenic life style.</title>
        <authorList>
            <person name="Tobias N.J."/>
            <person name="Wolff H."/>
            <person name="Djahanschiri B."/>
            <person name="Pidot S.J."/>
            <person name="Stinear T.P."/>
            <person name="Ebersberger I."/>
            <person name="Bode H.B."/>
        </authorList>
    </citation>
    <scope>NUCLEOTIDE SEQUENCE [LARGE SCALE GENOMIC DNA]</scope>
    <source>
        <strain evidence="1 2">DSM 22392</strain>
    </source>
</reference>
<name>A0A1Y2S779_9GAMM</name>
<dbReference type="RefSeq" id="WP_086110589.1">
    <property type="nucleotide sequence ID" value="NZ_CAWNGD010000074.1"/>
</dbReference>
<protein>
    <submittedName>
        <fullName evidence="1">Tail assembly chaperone</fullName>
    </submittedName>
</protein>
<evidence type="ECO:0000313" key="1">
    <source>
        <dbReference type="EMBL" id="OTA14479.1"/>
    </source>
</evidence>
<dbReference type="Pfam" id="PF02413">
    <property type="entry name" value="Caudo_TAP"/>
    <property type="match status" value="1"/>
</dbReference>
<proteinExistence type="predicted"/>
<comment type="caution">
    <text evidence="1">The sequence shown here is derived from an EMBL/GenBank/DDBJ whole genome shotgun (WGS) entry which is preliminary data.</text>
</comment>
<dbReference type="EMBL" id="MUBJ01000030">
    <property type="protein sequence ID" value="OTA14479.1"/>
    <property type="molecule type" value="Genomic_DNA"/>
</dbReference>
<gene>
    <name evidence="1" type="ORF">Xvie_03700</name>
</gene>
<dbReference type="Proteomes" id="UP000194350">
    <property type="component" value="Unassembled WGS sequence"/>
</dbReference>
<keyword evidence="2" id="KW-1185">Reference proteome</keyword>
<accession>A0A1Y2S779</accession>
<dbReference type="InterPro" id="IPR003458">
    <property type="entry name" value="Phage_T4_Gp38_tail_assem"/>
</dbReference>
<dbReference type="STRING" id="351656.Xvie_03700"/>
<evidence type="ECO:0000313" key="2">
    <source>
        <dbReference type="Proteomes" id="UP000194350"/>
    </source>
</evidence>
<dbReference type="AlphaFoldDB" id="A0A1Y2S779"/>